<feature type="transmembrane region" description="Helical" evidence="1">
    <location>
        <begin position="143"/>
        <end position="162"/>
    </location>
</feature>
<name>A0A0D7BG38_9AGAR</name>
<feature type="transmembrane region" description="Helical" evidence="1">
    <location>
        <begin position="210"/>
        <end position="231"/>
    </location>
</feature>
<protein>
    <submittedName>
        <fullName evidence="2">Uncharacterized protein</fullName>
    </submittedName>
</protein>
<sequence length="475" mass="52103">MFPAIDFSSDKALAALNTSLQLLPLIIPSWRWPFSPRQVTHSRDLLPFLLAPWSAPSEINLFVVASRLIQASFLLVCLPPDFHFVAYPLWIILALVRTQIGALMTQGDGSTFPFLFQHWALYEEISGLGPIMVIYFHMCGAPNILHVNPSVFLVIFPAIMAFLDDAPWTYGVAIVLGILISFVCNTAFSDKKTYLPFPALSISSITELQLGRVFVASLVLLCIPNLLIAYIDTPTGATIPHLDILVLSFPRPGANTDKMLLATIDSFAPYFSPNVAMSVFTHVGGYSGYKAARSTYSDRVVFHADADENGVHPWGQYQQIAEALTWMEGAMRGDWLMLVEDDAPLCPDAWPALERVLHGLDKTQAASVGAGTSGVVLHRSQMEIVAELFRFHAAHPTAWRKTPEMIMQECLSGVSGICRPPSDVDRAGRGRGGGDAGGLVISSRVLLDHVESSSAKWRCGWRHPLHGRPGLEVVL</sequence>
<feature type="transmembrane region" description="Helical" evidence="1">
    <location>
        <begin position="116"/>
        <end position="136"/>
    </location>
</feature>
<dbReference type="OrthoDB" id="3339358at2759"/>
<dbReference type="STRING" id="1314674.A0A0D7BG38"/>
<keyword evidence="1" id="KW-0472">Membrane</keyword>
<evidence type="ECO:0000313" key="3">
    <source>
        <dbReference type="Proteomes" id="UP000054007"/>
    </source>
</evidence>
<feature type="transmembrane region" description="Helical" evidence="1">
    <location>
        <begin position="168"/>
        <end position="189"/>
    </location>
</feature>
<reference evidence="2 3" key="1">
    <citation type="journal article" date="2015" name="Fungal Genet. Biol.">
        <title>Evolution of novel wood decay mechanisms in Agaricales revealed by the genome sequences of Fistulina hepatica and Cylindrobasidium torrendii.</title>
        <authorList>
            <person name="Floudas D."/>
            <person name="Held B.W."/>
            <person name="Riley R."/>
            <person name="Nagy L.G."/>
            <person name="Koehler G."/>
            <person name="Ransdell A.S."/>
            <person name="Younus H."/>
            <person name="Chow J."/>
            <person name="Chiniquy J."/>
            <person name="Lipzen A."/>
            <person name="Tritt A."/>
            <person name="Sun H."/>
            <person name="Haridas S."/>
            <person name="LaButti K."/>
            <person name="Ohm R.A."/>
            <person name="Kues U."/>
            <person name="Blanchette R.A."/>
            <person name="Grigoriev I.V."/>
            <person name="Minto R.E."/>
            <person name="Hibbett D.S."/>
        </authorList>
    </citation>
    <scope>NUCLEOTIDE SEQUENCE [LARGE SCALE GENOMIC DNA]</scope>
    <source>
        <strain evidence="2 3">FP15055 ss-10</strain>
    </source>
</reference>
<accession>A0A0D7BG38</accession>
<keyword evidence="3" id="KW-1185">Reference proteome</keyword>
<keyword evidence="1" id="KW-0812">Transmembrane</keyword>
<keyword evidence="1" id="KW-1133">Transmembrane helix</keyword>
<proteinExistence type="predicted"/>
<evidence type="ECO:0000313" key="2">
    <source>
        <dbReference type="EMBL" id="KIY69503.1"/>
    </source>
</evidence>
<evidence type="ECO:0000256" key="1">
    <source>
        <dbReference type="SAM" id="Phobius"/>
    </source>
</evidence>
<dbReference type="AlphaFoldDB" id="A0A0D7BG38"/>
<dbReference type="Proteomes" id="UP000054007">
    <property type="component" value="Unassembled WGS sequence"/>
</dbReference>
<dbReference type="EMBL" id="KN880483">
    <property type="protein sequence ID" value="KIY69503.1"/>
    <property type="molecule type" value="Genomic_DNA"/>
</dbReference>
<gene>
    <name evidence="2" type="ORF">CYLTODRAFT_420682</name>
</gene>
<organism evidence="2 3">
    <name type="scientific">Cylindrobasidium torrendii FP15055 ss-10</name>
    <dbReference type="NCBI Taxonomy" id="1314674"/>
    <lineage>
        <taxon>Eukaryota</taxon>
        <taxon>Fungi</taxon>
        <taxon>Dikarya</taxon>
        <taxon>Basidiomycota</taxon>
        <taxon>Agaricomycotina</taxon>
        <taxon>Agaricomycetes</taxon>
        <taxon>Agaricomycetidae</taxon>
        <taxon>Agaricales</taxon>
        <taxon>Marasmiineae</taxon>
        <taxon>Physalacriaceae</taxon>
        <taxon>Cylindrobasidium</taxon>
    </lineage>
</organism>